<proteinExistence type="predicted"/>
<gene>
    <name evidence="1" type="ORF">PAXRUDRAFT_157343</name>
</gene>
<evidence type="ECO:0000313" key="2">
    <source>
        <dbReference type="Proteomes" id="UP000054538"/>
    </source>
</evidence>
<dbReference type="Proteomes" id="UP000054538">
    <property type="component" value="Unassembled WGS sequence"/>
</dbReference>
<dbReference type="EMBL" id="KN825903">
    <property type="protein sequence ID" value="KIK80919.1"/>
    <property type="molecule type" value="Genomic_DNA"/>
</dbReference>
<dbReference type="SUPFAM" id="SSF53098">
    <property type="entry name" value="Ribonuclease H-like"/>
    <property type="match status" value="1"/>
</dbReference>
<name>A0A0D0DHK3_9AGAM</name>
<keyword evidence="2" id="KW-1185">Reference proteome</keyword>
<sequence>LDSAANNDTAMVELSRILLEEQEFFFNPVDRHIHCFPHIYNLCVQCMLDKYTHTDFSQCPQMWNNSAGVVIYRDSYTKTVCNNPIGQGRDIIHTICSSSLHHLNFRQTLISGNEQEWFTNDKGNIIMLPVVQLLHNVKTHWDSTYYMINCLHALQQVSIYDILDF</sequence>
<dbReference type="HOGENOM" id="CLU_119825_0_0_1"/>
<organism evidence="1 2">
    <name type="scientific">Paxillus rubicundulus Ve08.2h10</name>
    <dbReference type="NCBI Taxonomy" id="930991"/>
    <lineage>
        <taxon>Eukaryota</taxon>
        <taxon>Fungi</taxon>
        <taxon>Dikarya</taxon>
        <taxon>Basidiomycota</taxon>
        <taxon>Agaricomycotina</taxon>
        <taxon>Agaricomycetes</taxon>
        <taxon>Agaricomycetidae</taxon>
        <taxon>Boletales</taxon>
        <taxon>Paxilineae</taxon>
        <taxon>Paxillaceae</taxon>
        <taxon>Paxillus</taxon>
    </lineage>
</organism>
<dbReference type="InterPro" id="IPR012337">
    <property type="entry name" value="RNaseH-like_sf"/>
</dbReference>
<dbReference type="InParanoid" id="A0A0D0DHK3"/>
<evidence type="ECO:0000313" key="1">
    <source>
        <dbReference type="EMBL" id="KIK80919.1"/>
    </source>
</evidence>
<accession>A0A0D0DHK3</accession>
<reference evidence="2" key="2">
    <citation type="submission" date="2015-01" db="EMBL/GenBank/DDBJ databases">
        <title>Evolutionary Origins and Diversification of the Mycorrhizal Mutualists.</title>
        <authorList>
            <consortium name="DOE Joint Genome Institute"/>
            <consortium name="Mycorrhizal Genomics Consortium"/>
            <person name="Kohler A."/>
            <person name="Kuo A."/>
            <person name="Nagy L.G."/>
            <person name="Floudas D."/>
            <person name="Copeland A."/>
            <person name="Barry K.W."/>
            <person name="Cichocki N."/>
            <person name="Veneault-Fourrey C."/>
            <person name="LaButti K."/>
            <person name="Lindquist E.A."/>
            <person name="Lipzen A."/>
            <person name="Lundell T."/>
            <person name="Morin E."/>
            <person name="Murat C."/>
            <person name="Riley R."/>
            <person name="Ohm R."/>
            <person name="Sun H."/>
            <person name="Tunlid A."/>
            <person name="Henrissat B."/>
            <person name="Grigoriev I.V."/>
            <person name="Hibbett D.S."/>
            <person name="Martin F."/>
        </authorList>
    </citation>
    <scope>NUCLEOTIDE SEQUENCE [LARGE SCALE GENOMIC DNA]</scope>
    <source>
        <strain evidence="2">Ve08.2h10</strain>
    </source>
</reference>
<feature type="non-terminal residue" evidence="1">
    <location>
        <position position="1"/>
    </location>
</feature>
<protein>
    <submittedName>
        <fullName evidence="1">Unplaced genomic scaffold scaffold_1081, whole genome shotgun sequence</fullName>
    </submittedName>
</protein>
<dbReference type="OrthoDB" id="2790258at2759"/>
<reference evidence="1 2" key="1">
    <citation type="submission" date="2014-04" db="EMBL/GenBank/DDBJ databases">
        <authorList>
            <consortium name="DOE Joint Genome Institute"/>
            <person name="Kuo A."/>
            <person name="Kohler A."/>
            <person name="Jargeat P."/>
            <person name="Nagy L.G."/>
            <person name="Floudas D."/>
            <person name="Copeland A."/>
            <person name="Barry K.W."/>
            <person name="Cichocki N."/>
            <person name="Veneault-Fourrey C."/>
            <person name="LaButti K."/>
            <person name="Lindquist E.A."/>
            <person name="Lipzen A."/>
            <person name="Lundell T."/>
            <person name="Morin E."/>
            <person name="Murat C."/>
            <person name="Sun H."/>
            <person name="Tunlid A."/>
            <person name="Henrissat B."/>
            <person name="Grigoriev I.V."/>
            <person name="Hibbett D.S."/>
            <person name="Martin F."/>
            <person name="Nordberg H.P."/>
            <person name="Cantor M.N."/>
            <person name="Hua S.X."/>
        </authorList>
    </citation>
    <scope>NUCLEOTIDE SEQUENCE [LARGE SCALE GENOMIC DNA]</scope>
    <source>
        <strain evidence="1 2">Ve08.2h10</strain>
    </source>
</reference>
<dbReference type="AlphaFoldDB" id="A0A0D0DHK3"/>